<comment type="subunit">
    <text evidence="2 7">Heterodimer of SbcC and SbcD.</text>
</comment>
<evidence type="ECO:0000256" key="3">
    <source>
        <dbReference type="ARBA" id="ARBA00013365"/>
    </source>
</evidence>
<feature type="domain" description="Calcineurin-like phosphoesterase" evidence="8">
    <location>
        <begin position="1"/>
        <end position="240"/>
    </location>
</feature>
<dbReference type="PANTHER" id="PTHR30337:SF0">
    <property type="entry name" value="NUCLEASE SBCCD SUBUNIT D"/>
    <property type="match status" value="1"/>
</dbReference>
<evidence type="ECO:0000256" key="7">
    <source>
        <dbReference type="RuleBase" id="RU363069"/>
    </source>
</evidence>
<dbReference type="InterPro" id="IPR026843">
    <property type="entry name" value="SbcD_C"/>
</dbReference>
<feature type="domain" description="Nuclease SbcCD subunit D C-terminal" evidence="9">
    <location>
        <begin position="290"/>
        <end position="379"/>
    </location>
</feature>
<proteinExistence type="inferred from homology"/>
<dbReference type="Gene3D" id="3.60.21.10">
    <property type="match status" value="1"/>
</dbReference>
<keyword evidence="5 7" id="KW-0378">Hydrolase</keyword>
<sequence length="399" mass="44832">MKLIHTADWHLGKNIEGHSRLEEQRLFLKDFINICEEEQADIIVIAGDIYDNYNPSAMAEQLFYDTLKQLSRNGDCMTVVIAGNHDNPERLVASGPLARDHGIVMAGTPNSVITPGMYGKNEITESDAGYIHAIIHGEEADILLVPFPSEKRLNEVYLDETEEETKKAASYSEKMSSLFGSLATHFHEDSIHLIASHLFVMNSVEDGSERSIQLGGSYMVGGEIFPENADYIALGHVHKPQKVPGCPKARYSGSPLPFNVKETSFDKQVIAVTLTAGSPCTIRELPLPVYKPIEVWHCENIDDAVEQCEANADRECWVYLEVKTDHYIHEEDIKKMKAIKADILSITPVLPEDESEDFSASDLKEQPFDELVKNFYRKKFHVDIGEETFSLLMSIIEEN</sequence>
<dbReference type="NCBIfam" id="TIGR00619">
    <property type="entry name" value="sbcd"/>
    <property type="match status" value="1"/>
</dbReference>
<reference evidence="10 11" key="1">
    <citation type="submission" date="2015-09" db="EMBL/GenBank/DDBJ databases">
        <authorList>
            <consortium name="Pathogen Informatics"/>
        </authorList>
    </citation>
    <scope>NUCLEOTIDE SEQUENCE [LARGE SCALE GENOMIC DNA]</scope>
    <source>
        <strain evidence="10 11">2789STDY5834966</strain>
    </source>
</reference>
<dbReference type="EMBL" id="CYYC01000051">
    <property type="protein sequence ID" value="CUN19343.1"/>
    <property type="molecule type" value="Genomic_DNA"/>
</dbReference>
<accession>A0A173UWD7</accession>
<keyword evidence="4 7" id="KW-0540">Nuclease</keyword>
<dbReference type="InterPro" id="IPR029052">
    <property type="entry name" value="Metallo-depent_PP-like"/>
</dbReference>
<evidence type="ECO:0000256" key="4">
    <source>
        <dbReference type="ARBA" id="ARBA00022722"/>
    </source>
</evidence>
<name>A0A173UWD7_9FIRM</name>
<dbReference type="Pfam" id="PF00149">
    <property type="entry name" value="Metallophos"/>
    <property type="match status" value="1"/>
</dbReference>
<dbReference type="PANTHER" id="PTHR30337">
    <property type="entry name" value="COMPONENT OF ATP-DEPENDENT DSDNA EXONUCLEASE"/>
    <property type="match status" value="1"/>
</dbReference>
<evidence type="ECO:0000259" key="8">
    <source>
        <dbReference type="Pfam" id="PF00149"/>
    </source>
</evidence>
<dbReference type="AlphaFoldDB" id="A0A173UWD7"/>
<dbReference type="GO" id="GO:0008408">
    <property type="term" value="F:3'-5' exonuclease activity"/>
    <property type="evidence" value="ECO:0007669"/>
    <property type="project" value="InterPro"/>
</dbReference>
<evidence type="ECO:0000256" key="2">
    <source>
        <dbReference type="ARBA" id="ARBA00011322"/>
    </source>
</evidence>
<dbReference type="InterPro" id="IPR004593">
    <property type="entry name" value="SbcD"/>
</dbReference>
<dbReference type="GO" id="GO:0006310">
    <property type="term" value="P:DNA recombination"/>
    <property type="evidence" value="ECO:0007669"/>
    <property type="project" value="UniProtKB-KW"/>
</dbReference>
<keyword evidence="7" id="KW-0255">Endonuclease</keyword>
<evidence type="ECO:0000256" key="1">
    <source>
        <dbReference type="ARBA" id="ARBA00010555"/>
    </source>
</evidence>
<evidence type="ECO:0000256" key="6">
    <source>
        <dbReference type="ARBA" id="ARBA00022839"/>
    </source>
</evidence>
<dbReference type="GO" id="GO:0004519">
    <property type="term" value="F:endonuclease activity"/>
    <property type="evidence" value="ECO:0007669"/>
    <property type="project" value="UniProtKB-KW"/>
</dbReference>
<dbReference type="Pfam" id="PF12320">
    <property type="entry name" value="SbcD_C"/>
    <property type="match status" value="1"/>
</dbReference>
<dbReference type="InterPro" id="IPR004843">
    <property type="entry name" value="Calcineurin-like_PHP"/>
</dbReference>
<comment type="similarity">
    <text evidence="1 7">Belongs to the SbcD family.</text>
</comment>
<protein>
    <recommendedName>
        <fullName evidence="3 7">Nuclease SbcCD subunit D</fullName>
    </recommendedName>
</protein>
<evidence type="ECO:0000313" key="10">
    <source>
        <dbReference type="EMBL" id="CUN19343.1"/>
    </source>
</evidence>
<dbReference type="OrthoDB" id="9773856at2"/>
<evidence type="ECO:0000313" key="11">
    <source>
        <dbReference type="Proteomes" id="UP000095390"/>
    </source>
</evidence>
<evidence type="ECO:0000259" key="9">
    <source>
        <dbReference type="Pfam" id="PF12320"/>
    </source>
</evidence>
<gene>
    <name evidence="7 10" type="primary">sbcD</name>
    <name evidence="10" type="ORF">ERS852578_02789</name>
</gene>
<dbReference type="GO" id="GO:0006260">
    <property type="term" value="P:DNA replication"/>
    <property type="evidence" value="ECO:0007669"/>
    <property type="project" value="UniProtKB-KW"/>
</dbReference>
<keyword evidence="7" id="KW-0233">DNA recombination</keyword>
<dbReference type="Proteomes" id="UP000095390">
    <property type="component" value="Unassembled WGS sequence"/>
</dbReference>
<evidence type="ECO:0000256" key="5">
    <source>
        <dbReference type="ARBA" id="ARBA00022801"/>
    </source>
</evidence>
<dbReference type="RefSeq" id="WP_055183325.1">
    <property type="nucleotide sequence ID" value="NZ_CYYC01000051.1"/>
</dbReference>
<comment type="function">
    <text evidence="7">SbcCD cleaves DNA hairpin structures. These structures can inhibit DNA replication and are intermediates in certain DNA recombination reactions. The complex acts as a 3'-&gt;5' double strand exonuclease that can open hairpins. It also has a 5' single-strand endonuclease activity.</text>
</comment>
<keyword evidence="7" id="KW-0235">DNA replication</keyword>
<keyword evidence="6 7" id="KW-0269">Exonuclease</keyword>
<dbReference type="InterPro" id="IPR041796">
    <property type="entry name" value="Mre11_N"/>
</dbReference>
<dbReference type="CDD" id="cd00840">
    <property type="entry name" value="MPP_Mre11_N"/>
    <property type="match status" value="1"/>
</dbReference>
<organism evidence="10 11">
    <name type="scientific">Anaerobutyricum hallii</name>
    <dbReference type="NCBI Taxonomy" id="39488"/>
    <lineage>
        <taxon>Bacteria</taxon>
        <taxon>Bacillati</taxon>
        <taxon>Bacillota</taxon>
        <taxon>Clostridia</taxon>
        <taxon>Lachnospirales</taxon>
        <taxon>Lachnospiraceae</taxon>
        <taxon>Anaerobutyricum</taxon>
    </lineage>
</organism>
<dbReference type="SUPFAM" id="SSF56300">
    <property type="entry name" value="Metallo-dependent phosphatases"/>
    <property type="match status" value="1"/>
</dbReference>
<dbReference type="InterPro" id="IPR050535">
    <property type="entry name" value="DNA_Repair-Maintenance_Comp"/>
</dbReference>